<dbReference type="EMBL" id="OB669999">
    <property type="protein sequence ID" value="CAD7234821.1"/>
    <property type="molecule type" value="Genomic_DNA"/>
</dbReference>
<name>A0A7R8WUN6_9CRUS</name>
<gene>
    <name evidence="2" type="ORF">CTOB1V02_LOCUS12637</name>
</gene>
<dbReference type="SUPFAM" id="SSF52129">
    <property type="entry name" value="Caspase-like"/>
    <property type="match status" value="1"/>
</dbReference>
<evidence type="ECO:0000313" key="2">
    <source>
        <dbReference type="EMBL" id="CAD7234821.1"/>
    </source>
</evidence>
<dbReference type="PROSITE" id="PS50208">
    <property type="entry name" value="CASPASE_P20"/>
    <property type="match status" value="1"/>
</dbReference>
<feature type="compositionally biased region" description="Basic and acidic residues" evidence="1">
    <location>
        <begin position="178"/>
        <end position="202"/>
    </location>
</feature>
<dbReference type="GO" id="GO:0004197">
    <property type="term" value="F:cysteine-type endopeptidase activity"/>
    <property type="evidence" value="ECO:0007669"/>
    <property type="project" value="InterPro"/>
</dbReference>
<feature type="compositionally biased region" description="Acidic residues" evidence="1">
    <location>
        <begin position="209"/>
        <end position="223"/>
    </location>
</feature>
<feature type="compositionally biased region" description="Acidic residues" evidence="1">
    <location>
        <begin position="148"/>
        <end position="163"/>
    </location>
</feature>
<organism evidence="2">
    <name type="scientific">Cyprideis torosa</name>
    <dbReference type="NCBI Taxonomy" id="163714"/>
    <lineage>
        <taxon>Eukaryota</taxon>
        <taxon>Metazoa</taxon>
        <taxon>Ecdysozoa</taxon>
        <taxon>Arthropoda</taxon>
        <taxon>Crustacea</taxon>
        <taxon>Oligostraca</taxon>
        <taxon>Ostracoda</taxon>
        <taxon>Podocopa</taxon>
        <taxon>Podocopida</taxon>
        <taxon>Cytherocopina</taxon>
        <taxon>Cytheroidea</taxon>
        <taxon>Cytherideidae</taxon>
        <taxon>Cyprideis</taxon>
    </lineage>
</organism>
<dbReference type="InterPro" id="IPR001309">
    <property type="entry name" value="Pept_C14_p20"/>
</dbReference>
<protein>
    <submittedName>
        <fullName evidence="2">Uncharacterized protein</fullName>
    </submittedName>
</protein>
<accession>A0A7R8WUN6</accession>
<evidence type="ECO:0000256" key="1">
    <source>
        <dbReference type="SAM" id="MobiDB-lite"/>
    </source>
</evidence>
<dbReference type="Gene3D" id="3.40.50.1460">
    <property type="match status" value="1"/>
</dbReference>
<dbReference type="OrthoDB" id="6044770at2759"/>
<reference evidence="2" key="1">
    <citation type="submission" date="2020-11" db="EMBL/GenBank/DDBJ databases">
        <authorList>
            <person name="Tran Van P."/>
        </authorList>
    </citation>
    <scope>NUCLEOTIDE SEQUENCE</scope>
</reference>
<dbReference type="InterPro" id="IPR029030">
    <property type="entry name" value="Caspase-like_dom_sf"/>
</dbReference>
<dbReference type="AlphaFoldDB" id="A0A7R8WUN6"/>
<dbReference type="InterPro" id="IPR011600">
    <property type="entry name" value="Pept_C14_caspase"/>
</dbReference>
<dbReference type="GO" id="GO:0006508">
    <property type="term" value="P:proteolysis"/>
    <property type="evidence" value="ECO:0007669"/>
    <property type="project" value="InterPro"/>
</dbReference>
<dbReference type="Pfam" id="PF00656">
    <property type="entry name" value="Peptidase_C14"/>
    <property type="match status" value="1"/>
</dbReference>
<feature type="region of interest" description="Disordered" evidence="1">
    <location>
        <begin position="148"/>
        <end position="228"/>
    </location>
</feature>
<proteinExistence type="predicted"/>
<sequence>MRIVDCYARYDGHGQTMVMIVMSHKMKFLSDDVIIPSDFNMGEGQEVRGEIFRSLTFHSGVPAAWILSRFSDYNCPGLKNKPKVFIFQTARALDHNPAYFEGTVPEDWREIANPNFSEESPGCTRHYAVLKSCIEGGDDDEDITEVEAENVPENAPEDAPEDAPDVRKSKQVHFDVPLQEKEKDEEKEQNDAQKASENDEAKQQGSSDESSDEEESDGEECTLTEDQILDGIDQRLEIAEPKLLTVSRQWNNGVRQQTVEVNIQGKNPDLLPRPT</sequence>